<dbReference type="SUPFAM" id="SSF53335">
    <property type="entry name" value="S-adenosyl-L-methionine-dependent methyltransferases"/>
    <property type="match status" value="1"/>
</dbReference>
<comment type="similarity">
    <text evidence="1 5">Belongs to the N(4)/N(6)-methyltransferase family.</text>
</comment>
<protein>
    <recommendedName>
        <fullName evidence="5">Methyltransferase</fullName>
        <ecNumber evidence="5">2.1.1.-</ecNumber>
    </recommendedName>
</protein>
<sequence>MIIHGNCSQELRKLPDASVESVVTDPPYGLSKEPDAVEVLAKWLAGKDYEHHSSGFMGKSWDSFVPGPAIWREVYRVLKPGGYALVFAGTRTQDLMTIALRLAGFEVRDVIEWLYFSGFPKSMDVGKSFDRRRDEDMPYIYAVTRFIAEGRDRSGKTNRDIDDYFGTSGMAGHWTSQASQPQVPKIEQWNQLKRFLMLTDKMDSEVWRLNGRKGQPGDSWGEREKIGEAIVSGDEGTAGGFKNGIASLQNAGSTKRRVIDITAPATELAKQWKGWGTALKPAHEPIIVVRKPLIGTVAENVEKKGTGALNIDGCRVADESKQEMTYTVKRFAPGATIDKTGEWKQDVDFTGTMNAGRFPANCVTTDEDAFYSPYFNVSPLEISKKASKADRGNCNTHPTVKPTELMGWLVRLVTPPGGVVLDPFAGSGSTLVAAKREGFDFIGIEREAEYIKIIETRTGVTRNMSDEEWEALMA</sequence>
<dbReference type="InterPro" id="IPR001091">
    <property type="entry name" value="RM_Methyltransferase"/>
</dbReference>
<accession>A0ABW0LRA6</accession>
<organism evidence="7 8">
    <name type="scientific">Cohnella suwonensis</name>
    <dbReference type="NCBI Taxonomy" id="696072"/>
    <lineage>
        <taxon>Bacteria</taxon>
        <taxon>Bacillati</taxon>
        <taxon>Bacillota</taxon>
        <taxon>Bacilli</taxon>
        <taxon>Bacillales</taxon>
        <taxon>Paenibacillaceae</taxon>
        <taxon>Cohnella</taxon>
    </lineage>
</organism>
<dbReference type="Proteomes" id="UP001596105">
    <property type="component" value="Unassembled WGS sequence"/>
</dbReference>
<dbReference type="Gene3D" id="3.40.50.150">
    <property type="entry name" value="Vaccinia Virus protein VP39"/>
    <property type="match status" value="2"/>
</dbReference>
<dbReference type="EC" id="2.1.1.-" evidence="5"/>
<reference evidence="8" key="1">
    <citation type="journal article" date="2019" name="Int. J. Syst. Evol. Microbiol.">
        <title>The Global Catalogue of Microorganisms (GCM) 10K type strain sequencing project: providing services to taxonomists for standard genome sequencing and annotation.</title>
        <authorList>
            <consortium name="The Broad Institute Genomics Platform"/>
            <consortium name="The Broad Institute Genome Sequencing Center for Infectious Disease"/>
            <person name="Wu L."/>
            <person name="Ma J."/>
        </authorList>
    </citation>
    <scope>NUCLEOTIDE SEQUENCE [LARGE SCALE GENOMIC DNA]</scope>
    <source>
        <strain evidence="8">CCUG 57113</strain>
    </source>
</reference>
<evidence type="ECO:0000256" key="3">
    <source>
        <dbReference type="ARBA" id="ARBA00022679"/>
    </source>
</evidence>
<comment type="caution">
    <text evidence="7">The sequence shown here is derived from an EMBL/GenBank/DDBJ whole genome shotgun (WGS) entry which is preliminary data.</text>
</comment>
<feature type="domain" description="DNA methylase N-4/N-6" evidence="6">
    <location>
        <begin position="20"/>
        <end position="455"/>
    </location>
</feature>
<dbReference type="Pfam" id="PF01555">
    <property type="entry name" value="N6_N4_Mtase"/>
    <property type="match status" value="1"/>
</dbReference>
<dbReference type="InterPro" id="IPR002052">
    <property type="entry name" value="DNA_methylase_N6_adenine_CS"/>
</dbReference>
<keyword evidence="3" id="KW-0808">Transferase</keyword>
<evidence type="ECO:0000256" key="4">
    <source>
        <dbReference type="ARBA" id="ARBA00022747"/>
    </source>
</evidence>
<evidence type="ECO:0000256" key="2">
    <source>
        <dbReference type="ARBA" id="ARBA00022603"/>
    </source>
</evidence>
<gene>
    <name evidence="7" type="ORF">ACFPPD_06850</name>
</gene>
<keyword evidence="2" id="KW-0489">Methyltransferase</keyword>
<dbReference type="RefSeq" id="WP_209748570.1">
    <property type="nucleotide sequence ID" value="NZ_JBHSMH010000011.1"/>
</dbReference>
<evidence type="ECO:0000313" key="8">
    <source>
        <dbReference type="Proteomes" id="UP001596105"/>
    </source>
</evidence>
<keyword evidence="8" id="KW-1185">Reference proteome</keyword>
<keyword evidence="4" id="KW-0680">Restriction system</keyword>
<dbReference type="InterPro" id="IPR029063">
    <property type="entry name" value="SAM-dependent_MTases_sf"/>
</dbReference>
<evidence type="ECO:0000256" key="1">
    <source>
        <dbReference type="ARBA" id="ARBA00006594"/>
    </source>
</evidence>
<dbReference type="PRINTS" id="PR00508">
    <property type="entry name" value="S21N4MTFRASE"/>
</dbReference>
<evidence type="ECO:0000313" key="7">
    <source>
        <dbReference type="EMBL" id="MFC5468433.1"/>
    </source>
</evidence>
<proteinExistence type="inferred from homology"/>
<dbReference type="PROSITE" id="PS00092">
    <property type="entry name" value="N6_MTASE"/>
    <property type="match status" value="1"/>
</dbReference>
<dbReference type="InterPro" id="IPR002941">
    <property type="entry name" value="DNA_methylase_N4/N6"/>
</dbReference>
<dbReference type="EMBL" id="JBHSMH010000011">
    <property type="protein sequence ID" value="MFC5468433.1"/>
    <property type="molecule type" value="Genomic_DNA"/>
</dbReference>
<evidence type="ECO:0000256" key="5">
    <source>
        <dbReference type="RuleBase" id="RU362026"/>
    </source>
</evidence>
<evidence type="ECO:0000259" key="6">
    <source>
        <dbReference type="Pfam" id="PF01555"/>
    </source>
</evidence>
<name>A0ABW0LRA6_9BACL</name>